<evidence type="ECO:0000313" key="2">
    <source>
        <dbReference type="EMBL" id="SDE70449.1"/>
    </source>
</evidence>
<sequence length="294" mass="33196">MRKISLLVFFISAALFSQEDLLSDLENDVIEDKTVIAAFKGLKVVNFESTKLASEGDIFFVVAHRFSSVKYGFDDFFGLDNAVTQLKFIYGVNEWLNVGVARSSYLKKYGVHVKYRLFPQEKEGFPVTIVGYNLVTANTSLDKDQYPKLAFENILTYTSQLLISRKISESLSLLVAPTFIHENLATRSREVLDNGETIAHDEKADQLALGLGGRYKLTKRMSVNLDYGLHLNRNRNSNYRNSLSVGVDIETGGHVFQMHFTNAQAMFEDGYIIQGQGDWSDGDVFFGFNISRVF</sequence>
<name>A0A1G7F3I0_9FLAO</name>
<dbReference type="EMBL" id="FNBA01000002">
    <property type="protein sequence ID" value="SDE70449.1"/>
    <property type="molecule type" value="Genomic_DNA"/>
</dbReference>
<proteinExistence type="predicted"/>
<dbReference type="Pfam" id="PF19089">
    <property type="entry name" value="DUF5777"/>
    <property type="match status" value="1"/>
</dbReference>
<reference evidence="2 3" key="1">
    <citation type="submission" date="2016-10" db="EMBL/GenBank/DDBJ databases">
        <authorList>
            <person name="de Groot N.N."/>
        </authorList>
    </citation>
    <scope>NUCLEOTIDE SEQUENCE [LARGE SCALE GENOMIC DNA]</scope>
    <source>
        <strain evidence="2 3">DSM 16195</strain>
    </source>
</reference>
<evidence type="ECO:0000259" key="1">
    <source>
        <dbReference type="Pfam" id="PF19089"/>
    </source>
</evidence>
<dbReference type="Proteomes" id="UP000199321">
    <property type="component" value="Unassembled WGS sequence"/>
</dbReference>
<dbReference type="OrthoDB" id="1117410at2"/>
<dbReference type="InterPro" id="IPR045916">
    <property type="entry name" value="DUF5777"/>
</dbReference>
<evidence type="ECO:0000313" key="3">
    <source>
        <dbReference type="Proteomes" id="UP000199321"/>
    </source>
</evidence>
<dbReference type="STRING" id="227084.SAMN05421855_102307"/>
<keyword evidence="3" id="KW-1185">Reference proteome</keyword>
<accession>A0A1G7F3I0</accession>
<dbReference type="AlphaFoldDB" id="A0A1G7F3I0"/>
<protein>
    <recommendedName>
        <fullName evidence="1">DUF5777 domain-containing protein</fullName>
    </recommendedName>
</protein>
<organism evidence="2 3">
    <name type="scientific">Ulvibacter litoralis</name>
    <dbReference type="NCBI Taxonomy" id="227084"/>
    <lineage>
        <taxon>Bacteria</taxon>
        <taxon>Pseudomonadati</taxon>
        <taxon>Bacteroidota</taxon>
        <taxon>Flavobacteriia</taxon>
        <taxon>Flavobacteriales</taxon>
        <taxon>Flavobacteriaceae</taxon>
        <taxon>Ulvibacter</taxon>
    </lineage>
</organism>
<feature type="domain" description="DUF5777" evidence="1">
    <location>
        <begin position="39"/>
        <end position="294"/>
    </location>
</feature>
<gene>
    <name evidence="2" type="ORF">SAMN05421855_102307</name>
</gene>
<dbReference type="RefSeq" id="WP_093142640.1">
    <property type="nucleotide sequence ID" value="NZ_BMWO01000002.1"/>
</dbReference>